<dbReference type="EMBL" id="CP007784">
    <property type="protein sequence ID" value="AIO35544.1"/>
    <property type="molecule type" value="Genomic_DNA"/>
</dbReference>
<name>A0AAN0RY14_9BURK</name>
<reference evidence="1 2" key="1">
    <citation type="submission" date="2014-05" db="EMBL/GenBank/DDBJ databases">
        <authorList>
            <person name="Bishop-Lilly K.A."/>
            <person name="Broomall S.M."/>
            <person name="Chain P.S."/>
            <person name="Chertkov O."/>
            <person name="Coyne S.R."/>
            <person name="Daligault H.E."/>
            <person name="Davenport K.W."/>
            <person name="Erkkila T."/>
            <person name="Frey K.G."/>
            <person name="Gibbons H.S."/>
            <person name="Gu W."/>
            <person name="Jaissle J."/>
            <person name="Johnson S.L."/>
            <person name="Koroleva G.I."/>
            <person name="Ladner J.T."/>
            <person name="Lo C.-C."/>
            <person name="Minogue T.D."/>
            <person name="Munk C."/>
            <person name="Palacios G.F."/>
            <person name="Redden C.L."/>
            <person name="Rosenzweig C.N."/>
            <person name="Scholz M.B."/>
            <person name="Teshima H."/>
            <person name="Xu Y."/>
        </authorList>
    </citation>
    <scope>NUCLEOTIDE SEQUENCE [LARGE SCALE GENOMIC DNA]</scope>
    <source>
        <strain evidence="1 2">DDS 22E-1</strain>
    </source>
</reference>
<accession>A0AAN0RY14</accession>
<gene>
    <name evidence="1" type="ORF">DM39_3567</name>
</gene>
<dbReference type="AlphaFoldDB" id="A0AAN0RY14"/>
<evidence type="ECO:0000313" key="2">
    <source>
        <dbReference type="Proteomes" id="UP000029413"/>
    </source>
</evidence>
<evidence type="ECO:0000313" key="1">
    <source>
        <dbReference type="EMBL" id="AIO35544.1"/>
    </source>
</evidence>
<keyword evidence="2" id="KW-1185">Reference proteome</keyword>
<sequence>MNIPNLMSYRTGGACVANAVACPVCALRGGRAPERP</sequence>
<protein>
    <submittedName>
        <fullName evidence="1">Uncharacterized protein</fullName>
    </submittedName>
</protein>
<proteinExistence type="predicted"/>
<organism evidence="1 2">
    <name type="scientific">Burkholderia cenocepacia</name>
    <dbReference type="NCBI Taxonomy" id="95486"/>
    <lineage>
        <taxon>Bacteria</taxon>
        <taxon>Pseudomonadati</taxon>
        <taxon>Pseudomonadota</taxon>
        <taxon>Betaproteobacteria</taxon>
        <taxon>Burkholderiales</taxon>
        <taxon>Burkholderiaceae</taxon>
        <taxon>Burkholderia</taxon>
        <taxon>Burkholderia cepacia complex</taxon>
    </lineage>
</organism>
<dbReference type="KEGG" id="bcen:DM39_3567"/>
<dbReference type="Proteomes" id="UP000029413">
    <property type="component" value="Chromosome 2"/>
</dbReference>